<dbReference type="Proteomes" id="UP000494269">
    <property type="component" value="Unassembled WGS sequence"/>
</dbReference>
<gene>
    <name evidence="4" type="ORF">LMG3441_01584</name>
</gene>
<evidence type="ECO:0000256" key="1">
    <source>
        <dbReference type="ARBA" id="ARBA00022553"/>
    </source>
</evidence>
<evidence type="ECO:0000313" key="4">
    <source>
        <dbReference type="EMBL" id="CAB3680851.1"/>
    </source>
</evidence>
<dbReference type="InterPro" id="IPR001789">
    <property type="entry name" value="Sig_transdc_resp-reg_receiver"/>
</dbReference>
<evidence type="ECO:0000256" key="2">
    <source>
        <dbReference type="PROSITE-ProRule" id="PRU00169"/>
    </source>
</evidence>
<dbReference type="GO" id="GO:0000160">
    <property type="term" value="P:phosphorelay signal transduction system"/>
    <property type="evidence" value="ECO:0007669"/>
    <property type="project" value="InterPro"/>
</dbReference>
<dbReference type="Gene3D" id="3.40.50.2300">
    <property type="match status" value="1"/>
</dbReference>
<dbReference type="SMART" id="SM00448">
    <property type="entry name" value="REC"/>
    <property type="match status" value="1"/>
</dbReference>
<name>A0A6S6ZL64_9BURK</name>
<dbReference type="Pfam" id="PF00072">
    <property type="entry name" value="Response_reg"/>
    <property type="match status" value="1"/>
</dbReference>
<feature type="modified residue" description="4-aspartylphosphate" evidence="2">
    <location>
        <position position="52"/>
    </location>
</feature>
<dbReference type="RefSeq" id="WP_175169317.1">
    <property type="nucleotide sequence ID" value="NZ_CADIJQ010000001.1"/>
</dbReference>
<reference evidence="4 5" key="1">
    <citation type="submission" date="2020-04" db="EMBL/GenBank/DDBJ databases">
        <authorList>
            <person name="De Canck E."/>
        </authorList>
    </citation>
    <scope>NUCLEOTIDE SEQUENCE [LARGE SCALE GENOMIC DNA]</scope>
    <source>
        <strain evidence="4 5">LMG 3441</strain>
    </source>
</reference>
<feature type="domain" description="Response regulatory" evidence="3">
    <location>
        <begin position="2"/>
        <end position="117"/>
    </location>
</feature>
<sequence length="120" mass="12659">MRVLIVEDDSDTAELTAECLMLDSDATVQIASDGEAALRAVADFAPDAILLDVELRDGSGLDLAIELKVLSRGRARIVIFSGTVPRSDLGSLPPGIDGWLAKPAHLEEIQACIKGTSDSI</sequence>
<dbReference type="EMBL" id="CADIJQ010000001">
    <property type="protein sequence ID" value="CAB3680851.1"/>
    <property type="molecule type" value="Genomic_DNA"/>
</dbReference>
<dbReference type="InterPro" id="IPR011006">
    <property type="entry name" value="CheY-like_superfamily"/>
</dbReference>
<dbReference type="PROSITE" id="PS50110">
    <property type="entry name" value="RESPONSE_REGULATORY"/>
    <property type="match status" value="1"/>
</dbReference>
<organism evidence="4 5">
    <name type="scientific">Achromobacter kerstersii</name>
    <dbReference type="NCBI Taxonomy" id="1353890"/>
    <lineage>
        <taxon>Bacteria</taxon>
        <taxon>Pseudomonadati</taxon>
        <taxon>Pseudomonadota</taxon>
        <taxon>Betaproteobacteria</taxon>
        <taxon>Burkholderiales</taxon>
        <taxon>Alcaligenaceae</taxon>
        <taxon>Achromobacter</taxon>
    </lineage>
</organism>
<dbReference type="PANTHER" id="PTHR44591">
    <property type="entry name" value="STRESS RESPONSE REGULATOR PROTEIN 1"/>
    <property type="match status" value="1"/>
</dbReference>
<proteinExistence type="predicted"/>
<keyword evidence="5" id="KW-1185">Reference proteome</keyword>
<dbReference type="AlphaFoldDB" id="A0A6S6ZL64"/>
<dbReference type="InterPro" id="IPR050595">
    <property type="entry name" value="Bact_response_regulator"/>
</dbReference>
<dbReference type="PANTHER" id="PTHR44591:SF3">
    <property type="entry name" value="RESPONSE REGULATORY DOMAIN-CONTAINING PROTEIN"/>
    <property type="match status" value="1"/>
</dbReference>
<dbReference type="CDD" id="cd00156">
    <property type="entry name" value="REC"/>
    <property type="match status" value="1"/>
</dbReference>
<accession>A0A6S6ZL64</accession>
<evidence type="ECO:0000313" key="5">
    <source>
        <dbReference type="Proteomes" id="UP000494269"/>
    </source>
</evidence>
<keyword evidence="1 2" id="KW-0597">Phosphoprotein</keyword>
<dbReference type="SUPFAM" id="SSF52172">
    <property type="entry name" value="CheY-like"/>
    <property type="match status" value="1"/>
</dbReference>
<evidence type="ECO:0000259" key="3">
    <source>
        <dbReference type="PROSITE" id="PS50110"/>
    </source>
</evidence>
<protein>
    <recommendedName>
        <fullName evidence="3">Response regulatory domain-containing protein</fullName>
    </recommendedName>
</protein>